<keyword evidence="1 4" id="KW-0349">Heme</keyword>
<evidence type="ECO:0000256" key="2">
    <source>
        <dbReference type="ARBA" id="ARBA00022723"/>
    </source>
</evidence>
<evidence type="ECO:0000256" key="4">
    <source>
        <dbReference type="PIRSR" id="PIRSR602401-1"/>
    </source>
</evidence>
<reference evidence="7" key="1">
    <citation type="submission" date="2023-06" db="EMBL/GenBank/DDBJ databases">
        <title>Conoideocrella luteorostrata (Hypocreales: Clavicipitaceae), a potential biocontrol fungus for elongate hemlock scale in United States Christmas tree production areas.</title>
        <authorList>
            <person name="Barrett H."/>
            <person name="Lovett B."/>
            <person name="Macias A.M."/>
            <person name="Stajich J.E."/>
            <person name="Kasson M.T."/>
        </authorList>
    </citation>
    <scope>NUCLEOTIDE SEQUENCE</scope>
    <source>
        <strain evidence="7">ARSEF 14590</strain>
    </source>
</reference>
<evidence type="ECO:0000256" key="5">
    <source>
        <dbReference type="SAM" id="MobiDB-lite"/>
    </source>
</evidence>
<feature type="region of interest" description="Disordered" evidence="5">
    <location>
        <begin position="195"/>
        <end position="214"/>
    </location>
</feature>
<dbReference type="FunFam" id="1.10.630.10:FF:000051">
    <property type="entry name" value="Cytochrome P450 monooxygenase (Fum15)"/>
    <property type="match status" value="1"/>
</dbReference>
<dbReference type="InterPro" id="IPR002401">
    <property type="entry name" value="Cyt_P450_E_grp-I"/>
</dbReference>
<dbReference type="PANTHER" id="PTHR24305:SF227">
    <property type="entry name" value="P450, PUTATIVE (EUROFUNG)-RELATED"/>
    <property type="match status" value="1"/>
</dbReference>
<keyword evidence="2 4" id="KW-0479">Metal-binding</keyword>
<name>A0AAJ0CTV8_9HYPO</name>
<evidence type="ECO:0000313" key="7">
    <source>
        <dbReference type="EMBL" id="KAK2606476.1"/>
    </source>
</evidence>
<feature type="transmembrane region" description="Helical" evidence="6">
    <location>
        <begin position="27"/>
        <end position="49"/>
    </location>
</feature>
<comment type="cofactor">
    <cofactor evidence="4">
        <name>heme</name>
        <dbReference type="ChEBI" id="CHEBI:30413"/>
    </cofactor>
</comment>
<dbReference type="InterPro" id="IPR001128">
    <property type="entry name" value="Cyt_P450"/>
</dbReference>
<dbReference type="GO" id="GO:0004497">
    <property type="term" value="F:monooxygenase activity"/>
    <property type="evidence" value="ECO:0007669"/>
    <property type="project" value="InterPro"/>
</dbReference>
<dbReference type="Pfam" id="PF00067">
    <property type="entry name" value="p450"/>
    <property type="match status" value="1"/>
</dbReference>
<organism evidence="7 8">
    <name type="scientific">Conoideocrella luteorostrata</name>
    <dbReference type="NCBI Taxonomy" id="1105319"/>
    <lineage>
        <taxon>Eukaryota</taxon>
        <taxon>Fungi</taxon>
        <taxon>Dikarya</taxon>
        <taxon>Ascomycota</taxon>
        <taxon>Pezizomycotina</taxon>
        <taxon>Sordariomycetes</taxon>
        <taxon>Hypocreomycetidae</taxon>
        <taxon>Hypocreales</taxon>
        <taxon>Clavicipitaceae</taxon>
        <taxon>Conoideocrella</taxon>
    </lineage>
</organism>
<keyword evidence="8" id="KW-1185">Reference proteome</keyword>
<keyword evidence="3 4" id="KW-0408">Iron</keyword>
<evidence type="ECO:0000256" key="3">
    <source>
        <dbReference type="ARBA" id="ARBA00023004"/>
    </source>
</evidence>
<dbReference type="GO" id="GO:0016705">
    <property type="term" value="F:oxidoreductase activity, acting on paired donors, with incorporation or reduction of molecular oxygen"/>
    <property type="evidence" value="ECO:0007669"/>
    <property type="project" value="InterPro"/>
</dbReference>
<dbReference type="SUPFAM" id="SSF48264">
    <property type="entry name" value="Cytochrome P450"/>
    <property type="match status" value="1"/>
</dbReference>
<evidence type="ECO:0000313" key="8">
    <source>
        <dbReference type="Proteomes" id="UP001251528"/>
    </source>
</evidence>
<dbReference type="GO" id="GO:0005506">
    <property type="term" value="F:iron ion binding"/>
    <property type="evidence" value="ECO:0007669"/>
    <property type="project" value="InterPro"/>
</dbReference>
<evidence type="ECO:0000256" key="1">
    <source>
        <dbReference type="ARBA" id="ARBA00022617"/>
    </source>
</evidence>
<dbReference type="EMBL" id="JASWJB010000040">
    <property type="protein sequence ID" value="KAK2606476.1"/>
    <property type="molecule type" value="Genomic_DNA"/>
</dbReference>
<proteinExistence type="predicted"/>
<dbReference type="PRINTS" id="PR00463">
    <property type="entry name" value="EP450I"/>
</dbReference>
<dbReference type="Proteomes" id="UP001251528">
    <property type="component" value="Unassembled WGS sequence"/>
</dbReference>
<dbReference type="CDD" id="cd11069">
    <property type="entry name" value="CYP_FUM15-like"/>
    <property type="match status" value="1"/>
</dbReference>
<evidence type="ECO:0008006" key="9">
    <source>
        <dbReference type="Google" id="ProtNLM"/>
    </source>
</evidence>
<keyword evidence="6" id="KW-1133">Transmembrane helix</keyword>
<accession>A0AAJ0CTV8</accession>
<sequence length="565" mass="63245">MLLQTLVLAGTASYILQSKAPQYSLGFWTTTSLLFFTCFFLVQTWRIFIYPRFFSPLRHIPTPPGGHWLWDQTRQILKEPSGIPMRNWVHSVPNNGLIRYSTWFEPRVLITNPKGLAEVLVTKNYDFTKPKQFTQSLGKILGVGVLLAEGDEHKRQRKNLMPAFSFRHVKDLYPVFWSKARELAQVVSAAINDTSDPDKIANGDRKPDSGEAKHAPGAIEVYDWTSRATLDIIGVSGMDRDFNSLHDPTNELNRTYKIIFKPGTVGKLIGLLSIFIPIQLLRLLPLKRNADLNKANSYIKQVCRDLIVRKRERLGAEKQRSKADIDILSVALESGGFSDEDLVNQMMTFLLAGHETTATAMAWALYELCRHPEIQQKLRDEVRLKLPSLDADITAADIDDCHYLQAFCNEVLRVWAPVAVTMRVAAKDTTILGQVIPKGTPIIICPWAVNMSEELWGADAKEFKPERWLDADGRTNNRGSADSNYSFLTFLHGPRSCIGQRFAQAEFACLVAGWAGSFETRFEDGGELAKLAKDEAPGIDGGVTARPKGGLWVQLKEIGGGGRVN</sequence>
<evidence type="ECO:0000256" key="6">
    <source>
        <dbReference type="SAM" id="Phobius"/>
    </source>
</evidence>
<keyword evidence="6" id="KW-0472">Membrane</keyword>
<dbReference type="PANTHER" id="PTHR24305">
    <property type="entry name" value="CYTOCHROME P450"/>
    <property type="match status" value="1"/>
</dbReference>
<feature type="transmembrane region" description="Helical" evidence="6">
    <location>
        <begin position="264"/>
        <end position="284"/>
    </location>
</feature>
<dbReference type="PRINTS" id="PR00385">
    <property type="entry name" value="P450"/>
</dbReference>
<gene>
    <name evidence="7" type="ORF">QQS21_003169</name>
</gene>
<keyword evidence="6" id="KW-0812">Transmembrane</keyword>
<dbReference type="GO" id="GO:0020037">
    <property type="term" value="F:heme binding"/>
    <property type="evidence" value="ECO:0007669"/>
    <property type="project" value="InterPro"/>
</dbReference>
<comment type="caution">
    <text evidence="7">The sequence shown here is derived from an EMBL/GenBank/DDBJ whole genome shotgun (WGS) entry which is preliminary data.</text>
</comment>
<protein>
    <recommendedName>
        <fullName evidence="9">Cytochrome P450</fullName>
    </recommendedName>
</protein>
<dbReference type="AlphaFoldDB" id="A0AAJ0CTV8"/>
<dbReference type="Gene3D" id="1.10.630.10">
    <property type="entry name" value="Cytochrome P450"/>
    <property type="match status" value="1"/>
</dbReference>
<feature type="compositionally biased region" description="Basic and acidic residues" evidence="5">
    <location>
        <begin position="196"/>
        <end position="214"/>
    </location>
</feature>
<dbReference type="InterPro" id="IPR050121">
    <property type="entry name" value="Cytochrome_P450_monoxygenase"/>
</dbReference>
<dbReference type="InterPro" id="IPR036396">
    <property type="entry name" value="Cyt_P450_sf"/>
</dbReference>
<feature type="binding site" description="axial binding residue" evidence="4">
    <location>
        <position position="497"/>
    </location>
    <ligand>
        <name>heme</name>
        <dbReference type="ChEBI" id="CHEBI:30413"/>
    </ligand>
    <ligandPart>
        <name>Fe</name>
        <dbReference type="ChEBI" id="CHEBI:18248"/>
    </ligandPart>
</feature>